<gene>
    <name evidence="1" type="ORF">M408DRAFT_177869</name>
</gene>
<reference evidence="2" key="2">
    <citation type="submission" date="2015-01" db="EMBL/GenBank/DDBJ databases">
        <title>Evolutionary Origins and Diversification of the Mycorrhizal Mutualists.</title>
        <authorList>
            <consortium name="DOE Joint Genome Institute"/>
            <consortium name="Mycorrhizal Genomics Consortium"/>
            <person name="Kohler A."/>
            <person name="Kuo A."/>
            <person name="Nagy L.G."/>
            <person name="Floudas D."/>
            <person name="Copeland A."/>
            <person name="Barry K.W."/>
            <person name="Cichocki N."/>
            <person name="Veneault-Fourrey C."/>
            <person name="LaButti K."/>
            <person name="Lindquist E.A."/>
            <person name="Lipzen A."/>
            <person name="Lundell T."/>
            <person name="Morin E."/>
            <person name="Murat C."/>
            <person name="Riley R."/>
            <person name="Ohm R."/>
            <person name="Sun H."/>
            <person name="Tunlid A."/>
            <person name="Henrissat B."/>
            <person name="Grigoriev I.V."/>
            <person name="Hibbett D.S."/>
            <person name="Martin F."/>
        </authorList>
    </citation>
    <scope>NUCLEOTIDE SEQUENCE [LARGE SCALE GENOMIC DNA]</scope>
    <source>
        <strain evidence="2">MAFF 305830</strain>
    </source>
</reference>
<evidence type="ECO:0000313" key="2">
    <source>
        <dbReference type="Proteomes" id="UP000054097"/>
    </source>
</evidence>
<evidence type="ECO:0000313" key="1">
    <source>
        <dbReference type="EMBL" id="KIM26803.1"/>
    </source>
</evidence>
<keyword evidence="2" id="KW-1185">Reference proteome</keyword>
<protein>
    <submittedName>
        <fullName evidence="1">Uncharacterized protein</fullName>
    </submittedName>
</protein>
<proteinExistence type="predicted"/>
<dbReference type="AlphaFoldDB" id="A0A0C2WKD7"/>
<dbReference type="Proteomes" id="UP000054097">
    <property type="component" value="Unassembled WGS sequence"/>
</dbReference>
<organism evidence="1 2">
    <name type="scientific">Serendipita vermifera MAFF 305830</name>
    <dbReference type="NCBI Taxonomy" id="933852"/>
    <lineage>
        <taxon>Eukaryota</taxon>
        <taxon>Fungi</taxon>
        <taxon>Dikarya</taxon>
        <taxon>Basidiomycota</taxon>
        <taxon>Agaricomycotina</taxon>
        <taxon>Agaricomycetes</taxon>
        <taxon>Sebacinales</taxon>
        <taxon>Serendipitaceae</taxon>
        <taxon>Serendipita</taxon>
    </lineage>
</organism>
<dbReference type="EMBL" id="KN824303">
    <property type="protein sequence ID" value="KIM26803.1"/>
    <property type="molecule type" value="Genomic_DNA"/>
</dbReference>
<sequence length="141" mass="15391">MEMSAQEKFRLISVINLLDSKGTIDISGEWNAVEIGISHRSGNTNTRGTYLFRMITPTTFIGLGAETDTYPSGNQLSYTFTATNGVVGDNRAISWLCDCAETQWKWRVEAKLAEDGMVMSGRMIGVSGGALDGPGVYTRVR</sequence>
<dbReference type="HOGENOM" id="CLU_1826488_0_0_1"/>
<reference evidence="1 2" key="1">
    <citation type="submission" date="2014-04" db="EMBL/GenBank/DDBJ databases">
        <authorList>
            <consortium name="DOE Joint Genome Institute"/>
            <person name="Kuo A."/>
            <person name="Zuccaro A."/>
            <person name="Kohler A."/>
            <person name="Nagy L.G."/>
            <person name="Floudas D."/>
            <person name="Copeland A."/>
            <person name="Barry K.W."/>
            <person name="Cichocki N."/>
            <person name="Veneault-Fourrey C."/>
            <person name="LaButti K."/>
            <person name="Lindquist E.A."/>
            <person name="Lipzen A."/>
            <person name="Lundell T."/>
            <person name="Morin E."/>
            <person name="Murat C."/>
            <person name="Sun H."/>
            <person name="Tunlid A."/>
            <person name="Henrissat B."/>
            <person name="Grigoriev I.V."/>
            <person name="Hibbett D.S."/>
            <person name="Martin F."/>
            <person name="Nordberg H.P."/>
            <person name="Cantor M.N."/>
            <person name="Hua S.X."/>
        </authorList>
    </citation>
    <scope>NUCLEOTIDE SEQUENCE [LARGE SCALE GENOMIC DNA]</scope>
    <source>
        <strain evidence="1 2">MAFF 305830</strain>
    </source>
</reference>
<accession>A0A0C2WKD7</accession>
<name>A0A0C2WKD7_SERVB</name>